<name>A0ABS3KQI0_9PROT</name>
<sequence>MAGESSKDGAVGAGAGAPPRLVEAFGRMDGSLKQVSVVCPVYNTDPDMIRAAARSVLDQQGASVLELLLVNDQSSSPPTLDVLKALEAEDTRVRVLHNDRNLGPAGTRNAGIRAARGNLIGFLDADDMWRPDSLAARLSAPATEADMVVGSFEDLLPGDVVNTPFPLPLDNGEALGDGWFAWPAPAATHGLINQWRHLGCILAPKAAIKEVGGFDEKLRYGEDWMLIVRLSTLCRVIASNRVLYTLRRQHSSMMTSRARLTRAFSRAEETALVHPALRPYRKQLRWALIRQYKGMAANNLANGMRWQGVQFAVRAWLRDPREIRPLMQFVRAARIANPEHRMREVRKYSTAVVATDLD</sequence>
<dbReference type="InterPro" id="IPR029044">
    <property type="entry name" value="Nucleotide-diphossugar_trans"/>
</dbReference>
<gene>
    <name evidence="2" type="ORF">IAI61_11915</name>
</gene>
<dbReference type="PANTHER" id="PTHR43685">
    <property type="entry name" value="GLYCOSYLTRANSFERASE"/>
    <property type="match status" value="1"/>
</dbReference>
<feature type="domain" description="Glycosyltransferase 2-like" evidence="1">
    <location>
        <begin position="36"/>
        <end position="152"/>
    </location>
</feature>
<evidence type="ECO:0000313" key="3">
    <source>
        <dbReference type="Proteomes" id="UP001518989"/>
    </source>
</evidence>
<organism evidence="2 3">
    <name type="scientific">Roseomonas haemaphysalidis</name>
    <dbReference type="NCBI Taxonomy" id="2768162"/>
    <lineage>
        <taxon>Bacteria</taxon>
        <taxon>Pseudomonadati</taxon>
        <taxon>Pseudomonadota</taxon>
        <taxon>Alphaproteobacteria</taxon>
        <taxon>Acetobacterales</taxon>
        <taxon>Roseomonadaceae</taxon>
        <taxon>Roseomonas</taxon>
    </lineage>
</organism>
<accession>A0ABS3KQI0</accession>
<reference evidence="2 3" key="1">
    <citation type="submission" date="2020-09" db="EMBL/GenBank/DDBJ databases">
        <title>Roseomonas.</title>
        <authorList>
            <person name="Zhu W."/>
        </authorList>
    </citation>
    <scope>NUCLEOTIDE SEQUENCE [LARGE SCALE GENOMIC DNA]</scope>
    <source>
        <strain evidence="2 3">573</strain>
    </source>
</reference>
<comment type="caution">
    <text evidence="2">The sequence shown here is derived from an EMBL/GenBank/DDBJ whole genome shotgun (WGS) entry which is preliminary data.</text>
</comment>
<evidence type="ECO:0000259" key="1">
    <source>
        <dbReference type="Pfam" id="PF00535"/>
    </source>
</evidence>
<keyword evidence="3" id="KW-1185">Reference proteome</keyword>
<dbReference type="PANTHER" id="PTHR43685:SF2">
    <property type="entry name" value="GLYCOSYLTRANSFERASE 2-LIKE DOMAIN-CONTAINING PROTEIN"/>
    <property type="match status" value="1"/>
</dbReference>
<protein>
    <submittedName>
        <fullName evidence="2">Glycosyltransferase</fullName>
    </submittedName>
</protein>
<proteinExistence type="predicted"/>
<dbReference type="Proteomes" id="UP001518989">
    <property type="component" value="Unassembled WGS sequence"/>
</dbReference>
<dbReference type="Pfam" id="PF00535">
    <property type="entry name" value="Glycos_transf_2"/>
    <property type="match status" value="1"/>
</dbReference>
<dbReference type="InterPro" id="IPR001173">
    <property type="entry name" value="Glyco_trans_2-like"/>
</dbReference>
<dbReference type="InterPro" id="IPR050834">
    <property type="entry name" value="Glycosyltransf_2"/>
</dbReference>
<dbReference type="EMBL" id="JACTNG010000005">
    <property type="protein sequence ID" value="MBO1079735.1"/>
    <property type="molecule type" value="Genomic_DNA"/>
</dbReference>
<dbReference type="Gene3D" id="3.90.550.10">
    <property type="entry name" value="Spore Coat Polysaccharide Biosynthesis Protein SpsA, Chain A"/>
    <property type="match status" value="1"/>
</dbReference>
<dbReference type="SUPFAM" id="SSF53448">
    <property type="entry name" value="Nucleotide-diphospho-sugar transferases"/>
    <property type="match status" value="1"/>
</dbReference>
<evidence type="ECO:0000313" key="2">
    <source>
        <dbReference type="EMBL" id="MBO1079735.1"/>
    </source>
</evidence>